<protein>
    <submittedName>
        <fullName evidence="1">Uncharacterized protein</fullName>
    </submittedName>
</protein>
<evidence type="ECO:0000313" key="1">
    <source>
        <dbReference type="EMBL" id="EOY00034.1"/>
    </source>
</evidence>
<dbReference type="PANTHER" id="PTHR34427">
    <property type="entry name" value="DUF4283 DOMAIN PROTEIN"/>
    <property type="match status" value="1"/>
</dbReference>
<dbReference type="InParanoid" id="A0A061ECL1"/>
<proteinExistence type="predicted"/>
<evidence type="ECO:0000313" key="2">
    <source>
        <dbReference type="Proteomes" id="UP000026915"/>
    </source>
</evidence>
<gene>
    <name evidence="1" type="ORF">TCM_009403</name>
</gene>
<dbReference type="EMBL" id="CM001880">
    <property type="protein sequence ID" value="EOY00034.1"/>
    <property type="molecule type" value="Genomic_DNA"/>
</dbReference>
<organism evidence="1 2">
    <name type="scientific">Theobroma cacao</name>
    <name type="common">Cacao</name>
    <name type="synonym">Cocoa</name>
    <dbReference type="NCBI Taxonomy" id="3641"/>
    <lineage>
        <taxon>Eukaryota</taxon>
        <taxon>Viridiplantae</taxon>
        <taxon>Streptophyta</taxon>
        <taxon>Embryophyta</taxon>
        <taxon>Tracheophyta</taxon>
        <taxon>Spermatophyta</taxon>
        <taxon>Magnoliopsida</taxon>
        <taxon>eudicotyledons</taxon>
        <taxon>Gunneridae</taxon>
        <taxon>Pentapetalae</taxon>
        <taxon>rosids</taxon>
        <taxon>malvids</taxon>
        <taxon>Malvales</taxon>
        <taxon>Malvaceae</taxon>
        <taxon>Byttnerioideae</taxon>
        <taxon>Theobroma</taxon>
    </lineage>
</organism>
<dbReference type="AlphaFoldDB" id="A0A061ECL1"/>
<accession>A0A061ECL1</accession>
<dbReference type="HOGENOM" id="CLU_1126164_0_0_1"/>
<reference evidence="1 2" key="1">
    <citation type="journal article" date="2013" name="Genome Biol.">
        <title>The genome sequence of the most widely cultivated cacao type and its use to identify candidate genes regulating pod color.</title>
        <authorList>
            <person name="Motamayor J.C."/>
            <person name="Mockaitis K."/>
            <person name="Schmutz J."/>
            <person name="Haiminen N."/>
            <person name="Iii D.L."/>
            <person name="Cornejo O."/>
            <person name="Findley S.D."/>
            <person name="Zheng P."/>
            <person name="Utro F."/>
            <person name="Royaert S."/>
            <person name="Saski C."/>
            <person name="Jenkins J."/>
            <person name="Podicheti R."/>
            <person name="Zhao M."/>
            <person name="Scheffler B.E."/>
            <person name="Stack J.C."/>
            <person name="Feltus F.A."/>
            <person name="Mustiga G.M."/>
            <person name="Amores F."/>
            <person name="Phillips W."/>
            <person name="Marelli J.P."/>
            <person name="May G.D."/>
            <person name="Shapiro H."/>
            <person name="Ma J."/>
            <person name="Bustamante C.D."/>
            <person name="Schnell R.J."/>
            <person name="Main D."/>
            <person name="Gilbert D."/>
            <person name="Parida L."/>
            <person name="Kuhn D.N."/>
        </authorList>
    </citation>
    <scope>NUCLEOTIDE SEQUENCE [LARGE SCALE GENOMIC DNA]</scope>
    <source>
        <strain evidence="2">cv. Matina 1-6</strain>
    </source>
</reference>
<name>A0A061ECL1_THECC</name>
<dbReference type="Proteomes" id="UP000026915">
    <property type="component" value="Chromosome 2"/>
</dbReference>
<sequence length="247" mass="28873">MGQLRSPINCGSIECSLFMEGIIAQVRPVGGLFVLVTFGNRQDVEVYLDRCMDLFEPWFVSLTPYCVVQDERSCKVWVKLEEIPLHMWHEDCFKAIKDTWGSFIKVDKDIKEKWRLDQALICGEVKSLRNITTYTHLMVNGRDYFVRSSIMEVEKTEPRVRPSSFYEAMTESVSKSHWSKEDQNREWEEAGEGDVIEDNFRKSTSWRGESGMLQSPIPRFDNYGYIGERWSDNEGSEVEKMSIFERD</sequence>
<dbReference type="Gramene" id="EOY00034">
    <property type="protein sequence ID" value="EOY00034"/>
    <property type="gene ID" value="TCM_009403"/>
</dbReference>
<dbReference type="eggNOG" id="ENOG502T0XH">
    <property type="taxonomic scope" value="Eukaryota"/>
</dbReference>
<keyword evidence="2" id="KW-1185">Reference proteome</keyword>
<dbReference type="PANTHER" id="PTHR34427:SF5">
    <property type="entry name" value="DUF4283 DOMAIN-CONTAINING PROTEIN"/>
    <property type="match status" value="1"/>
</dbReference>